<dbReference type="InterPro" id="IPR032710">
    <property type="entry name" value="NTF2-like_dom_sf"/>
</dbReference>
<comment type="caution">
    <text evidence="2">The sequence shown here is derived from an EMBL/GenBank/DDBJ whole genome shotgun (WGS) entry which is preliminary data.</text>
</comment>
<dbReference type="Gene3D" id="3.10.450.50">
    <property type="match status" value="1"/>
</dbReference>
<dbReference type="Proteomes" id="UP001551329">
    <property type="component" value="Unassembled WGS sequence"/>
</dbReference>
<dbReference type="RefSeq" id="WP_358478444.1">
    <property type="nucleotide sequence ID" value="NZ_JBEZAE010000052.1"/>
</dbReference>
<accession>A0ABV3CP29</accession>
<proteinExistence type="predicted"/>
<name>A0ABV3CP29_9ACTN</name>
<organism evidence="2 3">
    <name type="scientific">Streptomyces narbonensis</name>
    <dbReference type="NCBI Taxonomy" id="67333"/>
    <lineage>
        <taxon>Bacteria</taxon>
        <taxon>Bacillati</taxon>
        <taxon>Actinomycetota</taxon>
        <taxon>Actinomycetes</taxon>
        <taxon>Kitasatosporales</taxon>
        <taxon>Streptomycetaceae</taxon>
        <taxon>Streptomyces</taxon>
    </lineage>
</organism>
<evidence type="ECO:0000313" key="3">
    <source>
        <dbReference type="Proteomes" id="UP001551329"/>
    </source>
</evidence>
<evidence type="ECO:0000313" key="2">
    <source>
        <dbReference type="EMBL" id="MEU7075963.1"/>
    </source>
</evidence>
<sequence>MRTDDSTATATATVTHASAAEADVRRYYELVDAGDVPGLVGLFTTDATYHRPGYEPFEGHEGLTRFYGGARVIRTGRHTLTKVLVEGSDIAVHGEFNGELHDGTTVGLRFADFFQLTADGRFARRDTFFFAPLV</sequence>
<reference evidence="2 3" key="1">
    <citation type="submission" date="2024-06" db="EMBL/GenBank/DDBJ databases">
        <title>The Natural Products Discovery Center: Release of the First 8490 Sequenced Strains for Exploring Actinobacteria Biosynthetic Diversity.</title>
        <authorList>
            <person name="Kalkreuter E."/>
            <person name="Kautsar S.A."/>
            <person name="Yang D."/>
            <person name="Bader C.D."/>
            <person name="Teijaro C.N."/>
            <person name="Fluegel L."/>
            <person name="Davis C.M."/>
            <person name="Simpson J.R."/>
            <person name="Lauterbach L."/>
            <person name="Steele A.D."/>
            <person name="Gui C."/>
            <person name="Meng S."/>
            <person name="Li G."/>
            <person name="Viehrig K."/>
            <person name="Ye F."/>
            <person name="Su P."/>
            <person name="Kiefer A.F."/>
            <person name="Nichols A."/>
            <person name="Cepeda A.J."/>
            <person name="Yan W."/>
            <person name="Fan B."/>
            <person name="Jiang Y."/>
            <person name="Adhikari A."/>
            <person name="Zheng C.-J."/>
            <person name="Schuster L."/>
            <person name="Cowan T.M."/>
            <person name="Smanski M.J."/>
            <person name="Chevrette M.G."/>
            <person name="De Carvalho L.P.S."/>
            <person name="Shen B."/>
        </authorList>
    </citation>
    <scope>NUCLEOTIDE SEQUENCE [LARGE SCALE GENOMIC DNA]</scope>
    <source>
        <strain evidence="2 3">NPDC045974</strain>
    </source>
</reference>
<dbReference type="Pfam" id="PF12680">
    <property type="entry name" value="SnoaL_2"/>
    <property type="match status" value="1"/>
</dbReference>
<dbReference type="InterPro" id="IPR037401">
    <property type="entry name" value="SnoaL-like"/>
</dbReference>
<gene>
    <name evidence="2" type="ORF">AB0A88_38455</name>
</gene>
<dbReference type="SUPFAM" id="SSF54427">
    <property type="entry name" value="NTF2-like"/>
    <property type="match status" value="1"/>
</dbReference>
<evidence type="ECO:0000259" key="1">
    <source>
        <dbReference type="Pfam" id="PF12680"/>
    </source>
</evidence>
<feature type="domain" description="SnoaL-like" evidence="1">
    <location>
        <begin position="24"/>
        <end position="124"/>
    </location>
</feature>
<keyword evidence="3" id="KW-1185">Reference proteome</keyword>
<protein>
    <submittedName>
        <fullName evidence="2">Nuclear transport factor 2 family protein</fullName>
    </submittedName>
</protein>
<dbReference type="EMBL" id="JBEZAE010000052">
    <property type="protein sequence ID" value="MEU7075963.1"/>
    <property type="molecule type" value="Genomic_DNA"/>
</dbReference>